<protein>
    <submittedName>
        <fullName evidence="7">Amino acid ABC transporter substrate-binding protein</fullName>
    </submittedName>
</protein>
<keyword evidence="2" id="KW-0813">Transport</keyword>
<organism evidence="7 8">
    <name type="scientific">Mesorhizobium hungaricum</name>
    <dbReference type="NCBI Taxonomy" id="1566387"/>
    <lineage>
        <taxon>Bacteria</taxon>
        <taxon>Pseudomonadati</taxon>
        <taxon>Pseudomonadota</taxon>
        <taxon>Alphaproteobacteria</taxon>
        <taxon>Hyphomicrobiales</taxon>
        <taxon>Phyllobacteriaceae</taxon>
        <taxon>Mesorhizobium</taxon>
    </lineage>
</organism>
<feature type="signal peptide" evidence="5">
    <location>
        <begin position="1"/>
        <end position="27"/>
    </location>
</feature>
<dbReference type="InterPro" id="IPR018313">
    <property type="entry name" value="SBP_3_CS"/>
</dbReference>
<dbReference type="CDD" id="cd13692">
    <property type="entry name" value="PBP2_BztA"/>
    <property type="match status" value="1"/>
</dbReference>
<evidence type="ECO:0000256" key="3">
    <source>
        <dbReference type="ARBA" id="ARBA00022729"/>
    </source>
</evidence>
<dbReference type="InterPro" id="IPR001638">
    <property type="entry name" value="Solute-binding_3/MltF_N"/>
</dbReference>
<comment type="caution">
    <text evidence="7">The sequence shown here is derived from an EMBL/GenBank/DDBJ whole genome shotgun (WGS) entry which is preliminary data.</text>
</comment>
<evidence type="ECO:0000256" key="4">
    <source>
        <dbReference type="RuleBase" id="RU003744"/>
    </source>
</evidence>
<dbReference type="RefSeq" id="WP_024925175.1">
    <property type="nucleotide sequence ID" value="NZ_MDEO01000035.1"/>
</dbReference>
<sequence length="343" mass="36783">MVTFKAARRIAAAAGILVGLSAVSAQAASTLETVKARGKLICGVSMGTTGFALADAQGKFAGFDVDVCRAVASAVFGDPNKVDFVLTNINTRFQALQSGEIDILSRQTTMTFSREASLGIDFGPVAFYDGQGLMVSKSLGVTSAKDLKDAAICTLPGTTTAQNLADFFRANNGKFELVVFESPDENNNAFFSGRCDAVSSDRSDLASIRAGSKNPNDYVILPETISKEPLAPAVRQNDSNWRDIVSWSLWTLTAAEEKGITQANVDEMAKSQDPEIQRMLGVTDDLGPMLGLDKKWAYNIVKNVGNYAEVFDRNLGEKTALGLSRGPNALWNHGGLLYSPPYR</sequence>
<keyword evidence="3 5" id="KW-0732">Signal</keyword>
<dbReference type="SMART" id="SM00062">
    <property type="entry name" value="PBPb"/>
    <property type="match status" value="1"/>
</dbReference>
<evidence type="ECO:0000256" key="2">
    <source>
        <dbReference type="ARBA" id="ARBA00022448"/>
    </source>
</evidence>
<dbReference type="GO" id="GO:0006865">
    <property type="term" value="P:amino acid transport"/>
    <property type="evidence" value="ECO:0007669"/>
    <property type="project" value="TreeGrafter"/>
</dbReference>
<feature type="domain" description="Solute-binding protein family 3/N-terminal" evidence="6">
    <location>
        <begin position="39"/>
        <end position="268"/>
    </location>
</feature>
<evidence type="ECO:0000313" key="7">
    <source>
        <dbReference type="EMBL" id="OCX14842.1"/>
    </source>
</evidence>
<feature type="chain" id="PRO_5008659368" evidence="5">
    <location>
        <begin position="28"/>
        <end position="343"/>
    </location>
</feature>
<dbReference type="Gene3D" id="3.40.190.10">
    <property type="entry name" value="Periplasmic binding protein-like II"/>
    <property type="match status" value="2"/>
</dbReference>
<evidence type="ECO:0000256" key="1">
    <source>
        <dbReference type="ARBA" id="ARBA00010333"/>
    </source>
</evidence>
<dbReference type="EMBL" id="MDEO01000035">
    <property type="protein sequence ID" value="OCX14842.1"/>
    <property type="molecule type" value="Genomic_DNA"/>
</dbReference>
<evidence type="ECO:0000259" key="6">
    <source>
        <dbReference type="SMART" id="SM00062"/>
    </source>
</evidence>
<dbReference type="OrthoDB" id="9777941at2"/>
<dbReference type="Pfam" id="PF00497">
    <property type="entry name" value="SBP_bac_3"/>
    <property type="match status" value="1"/>
</dbReference>
<reference evidence="7 8" key="1">
    <citation type="submission" date="2016-08" db="EMBL/GenBank/DDBJ databases">
        <title>Whole genome sequence of Mesorhizobium sp. strain UASWS1009 isolated from industrial sewage.</title>
        <authorList>
            <person name="Crovadore J."/>
            <person name="Calmin G."/>
            <person name="Chablais R."/>
            <person name="Cochard B."/>
            <person name="Lefort F."/>
        </authorList>
    </citation>
    <scope>NUCLEOTIDE SEQUENCE [LARGE SCALE GENOMIC DNA]</scope>
    <source>
        <strain evidence="7 8">UASWS1009</strain>
    </source>
</reference>
<dbReference type="PANTHER" id="PTHR30085:SF7">
    <property type="entry name" value="AMINO-ACID ABC TRANSPORTER-BINDING PROTEIN YHDW-RELATED"/>
    <property type="match status" value="1"/>
</dbReference>
<keyword evidence="8" id="KW-1185">Reference proteome</keyword>
<evidence type="ECO:0000313" key="8">
    <source>
        <dbReference type="Proteomes" id="UP000094412"/>
    </source>
</evidence>
<evidence type="ECO:0000256" key="5">
    <source>
        <dbReference type="SAM" id="SignalP"/>
    </source>
</evidence>
<dbReference type="PANTHER" id="PTHR30085">
    <property type="entry name" value="AMINO ACID ABC TRANSPORTER PERMEASE"/>
    <property type="match status" value="1"/>
</dbReference>
<dbReference type="PROSITE" id="PS01039">
    <property type="entry name" value="SBP_BACTERIAL_3"/>
    <property type="match status" value="1"/>
</dbReference>
<dbReference type="AlphaFoldDB" id="A0A1C2DJA2"/>
<gene>
    <name evidence="7" type="ORF">QV13_20760</name>
</gene>
<comment type="similarity">
    <text evidence="1 4">Belongs to the bacterial solute-binding protein 3 family.</text>
</comment>
<dbReference type="Proteomes" id="UP000094412">
    <property type="component" value="Unassembled WGS sequence"/>
</dbReference>
<proteinExistence type="inferred from homology"/>
<dbReference type="STRING" id="1566387.QV13_20760"/>
<name>A0A1C2DJA2_9HYPH</name>
<accession>A0A1C2DJA2</accession>
<dbReference type="InterPro" id="IPR051455">
    <property type="entry name" value="Bact_solute-bind_prot3"/>
</dbReference>
<dbReference type="SUPFAM" id="SSF53850">
    <property type="entry name" value="Periplasmic binding protein-like II"/>
    <property type="match status" value="1"/>
</dbReference>